<protein>
    <submittedName>
        <fullName evidence="2">Uncharacterized protein</fullName>
    </submittedName>
</protein>
<evidence type="ECO:0000256" key="1">
    <source>
        <dbReference type="SAM" id="Phobius"/>
    </source>
</evidence>
<gene>
    <name evidence="2" type="ORF">GCM10010969_26830</name>
</gene>
<feature type="transmembrane region" description="Helical" evidence="1">
    <location>
        <begin position="6"/>
        <end position="28"/>
    </location>
</feature>
<reference evidence="3" key="1">
    <citation type="journal article" date="2019" name="Int. J. Syst. Evol. Microbiol.">
        <title>The Global Catalogue of Microorganisms (GCM) 10K type strain sequencing project: providing services to taxonomists for standard genome sequencing and annotation.</title>
        <authorList>
            <consortium name="The Broad Institute Genomics Platform"/>
            <consortium name="The Broad Institute Genome Sequencing Center for Infectious Disease"/>
            <person name="Wu L."/>
            <person name="Ma J."/>
        </authorList>
    </citation>
    <scope>NUCLEOTIDE SEQUENCE [LARGE SCALE GENOMIC DNA]</scope>
    <source>
        <strain evidence="3">CGMCC 1.6964</strain>
    </source>
</reference>
<keyword evidence="3" id="KW-1185">Reference proteome</keyword>
<dbReference type="EMBL" id="BMLN01000007">
    <property type="protein sequence ID" value="GGO02980.1"/>
    <property type="molecule type" value="Genomic_DNA"/>
</dbReference>
<keyword evidence="1" id="KW-0472">Membrane</keyword>
<comment type="caution">
    <text evidence="2">The sequence shown here is derived from an EMBL/GenBank/DDBJ whole genome shotgun (WGS) entry which is preliminary data.</text>
</comment>
<evidence type="ECO:0000313" key="2">
    <source>
        <dbReference type="EMBL" id="GGO02980.1"/>
    </source>
</evidence>
<organism evidence="2 3">
    <name type="scientific">Saccharibacillus kuerlensis</name>
    <dbReference type="NCBI Taxonomy" id="459527"/>
    <lineage>
        <taxon>Bacteria</taxon>
        <taxon>Bacillati</taxon>
        <taxon>Bacillota</taxon>
        <taxon>Bacilli</taxon>
        <taxon>Bacillales</taxon>
        <taxon>Paenibacillaceae</taxon>
        <taxon>Saccharibacillus</taxon>
    </lineage>
</organism>
<keyword evidence="1" id="KW-1133">Transmembrane helix</keyword>
<dbReference type="Proteomes" id="UP000606653">
    <property type="component" value="Unassembled WGS sequence"/>
</dbReference>
<sequence>MNLMGLLYPVVIAVITYVIYYFVIKLAINHSNMTREIYSLRMDLNELERRQAERFERMDAHYEAQNTLLREQNEILLRQNRRTE</sequence>
<evidence type="ECO:0000313" key="3">
    <source>
        <dbReference type="Proteomes" id="UP000606653"/>
    </source>
</evidence>
<accession>A0ABQ2L4J6</accession>
<keyword evidence="1" id="KW-0812">Transmembrane</keyword>
<proteinExistence type="predicted"/>
<name>A0ABQ2L4J6_9BACL</name>